<sequence length="86" mass="9603">MIESDGVLHLLFPLTNVLTLALPIALVAHYVLQILISIDVFAAYNIRSIGNYLFGQTNFTGNFNGKRTTRVAHLKLKERLHQVAVV</sequence>
<organism evidence="2">
    <name type="scientific">bioreactor metagenome</name>
    <dbReference type="NCBI Taxonomy" id="1076179"/>
    <lineage>
        <taxon>unclassified sequences</taxon>
        <taxon>metagenomes</taxon>
        <taxon>ecological metagenomes</taxon>
    </lineage>
</organism>
<dbReference type="AlphaFoldDB" id="A0A645FAB8"/>
<gene>
    <name evidence="2" type="ORF">SDC9_157574</name>
</gene>
<dbReference type="EMBL" id="VSSQ01056418">
    <property type="protein sequence ID" value="MPN10279.1"/>
    <property type="molecule type" value="Genomic_DNA"/>
</dbReference>
<reference evidence="2" key="1">
    <citation type="submission" date="2019-08" db="EMBL/GenBank/DDBJ databases">
        <authorList>
            <person name="Kucharzyk K."/>
            <person name="Murdoch R.W."/>
            <person name="Higgins S."/>
            <person name="Loffler F."/>
        </authorList>
    </citation>
    <scope>NUCLEOTIDE SEQUENCE</scope>
</reference>
<evidence type="ECO:0000256" key="1">
    <source>
        <dbReference type="SAM" id="Phobius"/>
    </source>
</evidence>
<proteinExistence type="predicted"/>
<keyword evidence="1" id="KW-1133">Transmembrane helix</keyword>
<comment type="caution">
    <text evidence="2">The sequence shown here is derived from an EMBL/GenBank/DDBJ whole genome shotgun (WGS) entry which is preliminary data.</text>
</comment>
<name>A0A645FAB8_9ZZZZ</name>
<protein>
    <submittedName>
        <fullName evidence="2">Uncharacterized protein</fullName>
    </submittedName>
</protein>
<keyword evidence="1" id="KW-0812">Transmembrane</keyword>
<keyword evidence="1" id="KW-0472">Membrane</keyword>
<feature type="transmembrane region" description="Helical" evidence="1">
    <location>
        <begin position="20"/>
        <end position="44"/>
    </location>
</feature>
<accession>A0A645FAB8</accession>
<evidence type="ECO:0000313" key="2">
    <source>
        <dbReference type="EMBL" id="MPN10279.1"/>
    </source>
</evidence>